<keyword evidence="8" id="KW-0143">Chaperone</keyword>
<feature type="transmembrane region" description="Helical" evidence="10">
    <location>
        <begin position="154"/>
        <end position="171"/>
    </location>
</feature>
<dbReference type="InterPro" id="IPR047196">
    <property type="entry name" value="YidC_ALB_C"/>
</dbReference>
<evidence type="ECO:0000256" key="1">
    <source>
        <dbReference type="ARBA" id="ARBA00004651"/>
    </source>
</evidence>
<feature type="transmembrane region" description="Helical" evidence="10">
    <location>
        <begin position="202"/>
        <end position="225"/>
    </location>
</feature>
<dbReference type="GO" id="GO:0032977">
    <property type="term" value="F:membrane insertase activity"/>
    <property type="evidence" value="ECO:0007669"/>
    <property type="project" value="InterPro"/>
</dbReference>
<evidence type="ECO:0000256" key="8">
    <source>
        <dbReference type="ARBA" id="ARBA00023186"/>
    </source>
</evidence>
<evidence type="ECO:0000259" key="11">
    <source>
        <dbReference type="Pfam" id="PF02096"/>
    </source>
</evidence>
<proteinExistence type="inferred from homology"/>
<gene>
    <name evidence="12" type="ORF">A2841_04085</name>
</gene>
<comment type="caution">
    <text evidence="12">The sequence shown here is derived from an EMBL/GenBank/DDBJ whole genome shotgun (WGS) entry which is preliminary data.</text>
</comment>
<evidence type="ECO:0000256" key="10">
    <source>
        <dbReference type="SAM" id="Phobius"/>
    </source>
</evidence>
<comment type="subcellular location">
    <subcellularLocation>
        <location evidence="1">Cell membrane</location>
        <topology evidence="1">Multi-pass membrane protein</topology>
    </subcellularLocation>
    <subcellularLocation>
        <location evidence="9">Membrane</location>
        <topology evidence="9">Multi-pass membrane protein</topology>
    </subcellularLocation>
</comment>
<evidence type="ECO:0000256" key="6">
    <source>
        <dbReference type="ARBA" id="ARBA00022989"/>
    </source>
</evidence>
<protein>
    <recommendedName>
        <fullName evidence="11">Membrane insertase YidC/Oxa/ALB C-terminal domain-containing protein</fullName>
    </recommendedName>
</protein>
<evidence type="ECO:0000256" key="3">
    <source>
        <dbReference type="ARBA" id="ARBA00022475"/>
    </source>
</evidence>
<name>A0A1F6C579_9BACT</name>
<keyword evidence="6 10" id="KW-1133">Transmembrane helix</keyword>
<evidence type="ECO:0000256" key="9">
    <source>
        <dbReference type="RuleBase" id="RU003945"/>
    </source>
</evidence>
<dbReference type="PANTHER" id="PTHR12428">
    <property type="entry name" value="OXA1"/>
    <property type="match status" value="1"/>
</dbReference>
<organism evidence="12 13">
    <name type="scientific">Candidatus Kaiserbacteria bacterium RIFCSPHIGHO2_01_FULL_48_10</name>
    <dbReference type="NCBI Taxonomy" id="1798476"/>
    <lineage>
        <taxon>Bacteria</taxon>
        <taxon>Candidatus Kaiseribacteriota</taxon>
    </lineage>
</organism>
<dbReference type="PANTHER" id="PTHR12428:SF65">
    <property type="entry name" value="CYTOCHROME C OXIDASE ASSEMBLY PROTEIN COX18, MITOCHONDRIAL"/>
    <property type="match status" value="1"/>
</dbReference>
<accession>A0A1F6C579</accession>
<keyword evidence="7 10" id="KW-0472">Membrane</keyword>
<dbReference type="EMBL" id="MFKP01000012">
    <property type="protein sequence ID" value="OGG44324.1"/>
    <property type="molecule type" value="Genomic_DNA"/>
</dbReference>
<comment type="similarity">
    <text evidence="9">Belongs to the OXA1/ALB3/YidC family.</text>
</comment>
<feature type="transmembrane region" description="Helical" evidence="10">
    <location>
        <begin position="20"/>
        <end position="45"/>
    </location>
</feature>
<sequence length="249" mass="27953">MWNSLYHAVFYDPIYNGLVFLISAIPGGDVGIAIILLTIAVRFVLFPLSLKATRTQFLMRELGPELRRLREELPKNKEELAKRTMALYREHGVNPFSSFLFMLVQIFFIFTLYFVFWRGGLPEVRADLLYSFISLPEAVDMHFLGAIDILNPPVIAGLFLAALAGITQFIQGKLSIPPAPPKTGTPSFKDDLARSFNLQMKYAIPVIIAVVSYTTTVAVALYFIVSNMVSIGQELYVRRTLKKPAQSPS</sequence>
<keyword evidence="2" id="KW-0813">Transport</keyword>
<feature type="domain" description="Membrane insertase YidC/Oxa/ALB C-terminal" evidence="11">
    <location>
        <begin position="31"/>
        <end position="239"/>
    </location>
</feature>
<dbReference type="Pfam" id="PF02096">
    <property type="entry name" value="60KD_IMP"/>
    <property type="match status" value="1"/>
</dbReference>
<evidence type="ECO:0000313" key="12">
    <source>
        <dbReference type="EMBL" id="OGG44324.1"/>
    </source>
</evidence>
<evidence type="ECO:0000256" key="2">
    <source>
        <dbReference type="ARBA" id="ARBA00022448"/>
    </source>
</evidence>
<evidence type="ECO:0000256" key="4">
    <source>
        <dbReference type="ARBA" id="ARBA00022692"/>
    </source>
</evidence>
<keyword evidence="5" id="KW-0653">Protein transport</keyword>
<dbReference type="InterPro" id="IPR028055">
    <property type="entry name" value="YidC/Oxa/ALB_C"/>
</dbReference>
<dbReference type="AlphaFoldDB" id="A0A1F6C579"/>
<feature type="transmembrane region" description="Helical" evidence="10">
    <location>
        <begin position="92"/>
        <end position="116"/>
    </location>
</feature>
<dbReference type="Proteomes" id="UP000178249">
    <property type="component" value="Unassembled WGS sequence"/>
</dbReference>
<evidence type="ECO:0000256" key="7">
    <source>
        <dbReference type="ARBA" id="ARBA00023136"/>
    </source>
</evidence>
<keyword evidence="3" id="KW-1003">Cell membrane</keyword>
<keyword evidence="4 9" id="KW-0812">Transmembrane</keyword>
<dbReference type="GO" id="GO:0051205">
    <property type="term" value="P:protein insertion into membrane"/>
    <property type="evidence" value="ECO:0007669"/>
    <property type="project" value="TreeGrafter"/>
</dbReference>
<dbReference type="InterPro" id="IPR001708">
    <property type="entry name" value="YidC/ALB3/OXA1/COX18"/>
</dbReference>
<reference evidence="12 13" key="1">
    <citation type="journal article" date="2016" name="Nat. Commun.">
        <title>Thousands of microbial genomes shed light on interconnected biogeochemical processes in an aquifer system.</title>
        <authorList>
            <person name="Anantharaman K."/>
            <person name="Brown C.T."/>
            <person name="Hug L.A."/>
            <person name="Sharon I."/>
            <person name="Castelle C.J."/>
            <person name="Probst A.J."/>
            <person name="Thomas B.C."/>
            <person name="Singh A."/>
            <person name="Wilkins M.J."/>
            <person name="Karaoz U."/>
            <person name="Brodie E.L."/>
            <person name="Williams K.H."/>
            <person name="Hubbard S.S."/>
            <person name="Banfield J.F."/>
        </authorList>
    </citation>
    <scope>NUCLEOTIDE SEQUENCE [LARGE SCALE GENOMIC DNA]</scope>
</reference>
<dbReference type="CDD" id="cd20070">
    <property type="entry name" value="5TM_YidC_Alb3"/>
    <property type="match status" value="1"/>
</dbReference>
<evidence type="ECO:0000256" key="5">
    <source>
        <dbReference type="ARBA" id="ARBA00022927"/>
    </source>
</evidence>
<dbReference type="NCBIfam" id="TIGR03592">
    <property type="entry name" value="yidC_oxa1_cterm"/>
    <property type="match status" value="1"/>
</dbReference>
<evidence type="ECO:0000313" key="13">
    <source>
        <dbReference type="Proteomes" id="UP000178249"/>
    </source>
</evidence>
<dbReference type="GO" id="GO:0015031">
    <property type="term" value="P:protein transport"/>
    <property type="evidence" value="ECO:0007669"/>
    <property type="project" value="UniProtKB-KW"/>
</dbReference>
<dbReference type="GO" id="GO:0005886">
    <property type="term" value="C:plasma membrane"/>
    <property type="evidence" value="ECO:0007669"/>
    <property type="project" value="UniProtKB-SubCell"/>
</dbReference>